<evidence type="ECO:0000256" key="3">
    <source>
        <dbReference type="ARBA" id="ARBA00022801"/>
    </source>
</evidence>
<evidence type="ECO:0000256" key="1">
    <source>
        <dbReference type="ARBA" id="ARBA00022670"/>
    </source>
</evidence>
<dbReference type="InterPro" id="IPR051156">
    <property type="entry name" value="Mito/Outer_Membr_Metalloprot"/>
</dbReference>
<dbReference type="Proteomes" id="UP000622890">
    <property type="component" value="Unassembled WGS sequence"/>
</dbReference>
<keyword evidence="4 6" id="KW-0862">Zinc</keyword>
<protein>
    <submittedName>
        <fullName evidence="9">M48 family metallopeptidase</fullName>
    </submittedName>
</protein>
<dbReference type="GO" id="GO:0004222">
    <property type="term" value="F:metalloendopeptidase activity"/>
    <property type="evidence" value="ECO:0007669"/>
    <property type="project" value="InterPro"/>
</dbReference>
<dbReference type="Gene3D" id="3.30.2010.10">
    <property type="entry name" value="Metalloproteases ('zincins'), catalytic domain"/>
    <property type="match status" value="1"/>
</dbReference>
<name>A0A934SWF1_9BURK</name>
<organism evidence="9 10">
    <name type="scientific">Noviherbaspirillum pedocola</name>
    <dbReference type="NCBI Taxonomy" id="2801341"/>
    <lineage>
        <taxon>Bacteria</taxon>
        <taxon>Pseudomonadati</taxon>
        <taxon>Pseudomonadota</taxon>
        <taxon>Betaproteobacteria</taxon>
        <taxon>Burkholderiales</taxon>
        <taxon>Oxalobacteraceae</taxon>
        <taxon>Noviherbaspirillum</taxon>
    </lineage>
</organism>
<evidence type="ECO:0000259" key="8">
    <source>
        <dbReference type="Pfam" id="PF01435"/>
    </source>
</evidence>
<dbReference type="PANTHER" id="PTHR22726">
    <property type="entry name" value="METALLOENDOPEPTIDASE OMA1"/>
    <property type="match status" value="1"/>
</dbReference>
<evidence type="ECO:0000256" key="5">
    <source>
        <dbReference type="ARBA" id="ARBA00023049"/>
    </source>
</evidence>
<evidence type="ECO:0000256" key="4">
    <source>
        <dbReference type="ARBA" id="ARBA00022833"/>
    </source>
</evidence>
<dbReference type="PROSITE" id="PS51257">
    <property type="entry name" value="PROKAR_LIPOPROTEIN"/>
    <property type="match status" value="1"/>
</dbReference>
<accession>A0A934SWF1</accession>
<dbReference type="EMBL" id="JAEPBG010000002">
    <property type="protein sequence ID" value="MBK4734072.1"/>
    <property type="molecule type" value="Genomic_DNA"/>
</dbReference>
<keyword evidence="1 6" id="KW-0645">Protease</keyword>
<feature type="domain" description="Peptidase M48" evidence="8">
    <location>
        <begin position="77"/>
        <end position="261"/>
    </location>
</feature>
<evidence type="ECO:0000256" key="7">
    <source>
        <dbReference type="SAM" id="SignalP"/>
    </source>
</evidence>
<keyword evidence="2" id="KW-0479">Metal-binding</keyword>
<dbReference type="GO" id="GO:0016020">
    <property type="term" value="C:membrane"/>
    <property type="evidence" value="ECO:0007669"/>
    <property type="project" value="TreeGrafter"/>
</dbReference>
<proteinExistence type="inferred from homology"/>
<feature type="chain" id="PRO_5036836759" evidence="7">
    <location>
        <begin position="25"/>
        <end position="277"/>
    </location>
</feature>
<dbReference type="CDD" id="cd07331">
    <property type="entry name" value="M48C_Oma1_like"/>
    <property type="match status" value="1"/>
</dbReference>
<keyword evidence="10" id="KW-1185">Reference proteome</keyword>
<comment type="similarity">
    <text evidence="6">Belongs to the peptidase M48 family.</text>
</comment>
<evidence type="ECO:0000256" key="6">
    <source>
        <dbReference type="RuleBase" id="RU003983"/>
    </source>
</evidence>
<dbReference type="RefSeq" id="WP_200590850.1">
    <property type="nucleotide sequence ID" value="NZ_JAEPBG010000002.1"/>
</dbReference>
<reference evidence="9" key="1">
    <citation type="submission" date="2021-01" db="EMBL/GenBank/DDBJ databases">
        <title>Genome sequence of strain Noviherbaspirillum sp. DKR-6.</title>
        <authorList>
            <person name="Chaudhary D.K."/>
        </authorList>
    </citation>
    <scope>NUCLEOTIDE SEQUENCE</scope>
    <source>
        <strain evidence="9">DKR-6</strain>
    </source>
</reference>
<evidence type="ECO:0000256" key="2">
    <source>
        <dbReference type="ARBA" id="ARBA00022723"/>
    </source>
</evidence>
<comment type="caution">
    <text evidence="9">The sequence shown here is derived from an EMBL/GenBank/DDBJ whole genome shotgun (WGS) entry which is preliminary data.</text>
</comment>
<dbReference type="GO" id="GO:0051603">
    <property type="term" value="P:proteolysis involved in protein catabolic process"/>
    <property type="evidence" value="ECO:0007669"/>
    <property type="project" value="TreeGrafter"/>
</dbReference>
<sequence>MRSIPFRRGLRAAFLAMLLPALFACETVNTTQGGAIGLNRPQRMLISSQEMVQAANTEYAQLIQQARQKGELNRNPAQLARIRSISERLIPQTAVFRPDARGWNWEVNVLSAQEVNAWCMPGGKIAVYTGLLDKIQPTDDELAAVLGHEIAHALREHARERASEQAVAGMGISILAAVVGAGDAGQKGMEYAYQGLRGLPNSRSQETEADRIGVELAARAGYDPRAAISLWQKMANVGGGEPIAFLSTHPSAGDRMQDLSAYSQRVMPQYEAARQRR</sequence>
<evidence type="ECO:0000313" key="9">
    <source>
        <dbReference type="EMBL" id="MBK4734072.1"/>
    </source>
</evidence>
<dbReference type="Pfam" id="PF01435">
    <property type="entry name" value="Peptidase_M48"/>
    <property type="match status" value="1"/>
</dbReference>
<keyword evidence="7" id="KW-0732">Signal</keyword>
<keyword evidence="3 6" id="KW-0378">Hydrolase</keyword>
<feature type="signal peptide" evidence="7">
    <location>
        <begin position="1"/>
        <end position="24"/>
    </location>
</feature>
<dbReference type="InterPro" id="IPR001915">
    <property type="entry name" value="Peptidase_M48"/>
</dbReference>
<keyword evidence="5 6" id="KW-0482">Metalloprotease</keyword>
<evidence type="ECO:0000313" key="10">
    <source>
        <dbReference type="Proteomes" id="UP000622890"/>
    </source>
</evidence>
<gene>
    <name evidence="9" type="ORF">JJB74_05565</name>
</gene>
<comment type="cofactor">
    <cofactor evidence="6">
        <name>Zn(2+)</name>
        <dbReference type="ChEBI" id="CHEBI:29105"/>
    </cofactor>
    <text evidence="6">Binds 1 zinc ion per subunit.</text>
</comment>
<dbReference type="AlphaFoldDB" id="A0A934SWF1"/>
<dbReference type="GO" id="GO:0046872">
    <property type="term" value="F:metal ion binding"/>
    <property type="evidence" value="ECO:0007669"/>
    <property type="project" value="UniProtKB-KW"/>
</dbReference>
<dbReference type="PANTHER" id="PTHR22726:SF1">
    <property type="entry name" value="METALLOENDOPEPTIDASE OMA1, MITOCHONDRIAL"/>
    <property type="match status" value="1"/>
</dbReference>